<dbReference type="Proteomes" id="UP000245207">
    <property type="component" value="Unassembled WGS sequence"/>
</dbReference>
<comment type="caution">
    <text evidence="9">The sequence shown here is derived from an EMBL/GenBank/DDBJ whole genome shotgun (WGS) entry which is preliminary data.</text>
</comment>
<keyword evidence="6" id="KW-0804">Transcription</keyword>
<evidence type="ECO:0000256" key="2">
    <source>
        <dbReference type="ARBA" id="ARBA00022771"/>
    </source>
</evidence>
<protein>
    <submittedName>
        <fullName evidence="9">Dof zinc finger protein DOF3.4</fullName>
    </submittedName>
</protein>
<accession>A0A2U1QA16</accession>
<dbReference type="InterPro" id="IPR045174">
    <property type="entry name" value="Dof"/>
</dbReference>
<evidence type="ECO:0000256" key="3">
    <source>
        <dbReference type="ARBA" id="ARBA00022833"/>
    </source>
</evidence>
<evidence type="ECO:0000313" key="9">
    <source>
        <dbReference type="EMBL" id="PWA94846.1"/>
    </source>
</evidence>
<proteinExistence type="predicted"/>
<reference evidence="9 10" key="1">
    <citation type="journal article" date="2018" name="Mol. Plant">
        <title>The genome of Artemisia annua provides insight into the evolution of Asteraceae family and artemisinin biosynthesis.</title>
        <authorList>
            <person name="Shen Q."/>
            <person name="Zhang L."/>
            <person name="Liao Z."/>
            <person name="Wang S."/>
            <person name="Yan T."/>
            <person name="Shi P."/>
            <person name="Liu M."/>
            <person name="Fu X."/>
            <person name="Pan Q."/>
            <person name="Wang Y."/>
            <person name="Lv Z."/>
            <person name="Lu X."/>
            <person name="Zhang F."/>
            <person name="Jiang W."/>
            <person name="Ma Y."/>
            <person name="Chen M."/>
            <person name="Hao X."/>
            <person name="Li L."/>
            <person name="Tang Y."/>
            <person name="Lv G."/>
            <person name="Zhou Y."/>
            <person name="Sun X."/>
            <person name="Brodelius P.E."/>
            <person name="Rose J.K.C."/>
            <person name="Tang K."/>
        </authorList>
    </citation>
    <scope>NUCLEOTIDE SEQUENCE [LARGE SCALE GENOMIC DNA]</scope>
    <source>
        <strain evidence="10">cv. Huhao1</strain>
        <tissue evidence="9">Leaf</tissue>
    </source>
</reference>
<keyword evidence="2" id="KW-0863">Zinc-finger</keyword>
<dbReference type="EMBL" id="PKPP01000282">
    <property type="protein sequence ID" value="PWA94846.1"/>
    <property type="molecule type" value="Genomic_DNA"/>
</dbReference>
<evidence type="ECO:0000313" key="10">
    <source>
        <dbReference type="Proteomes" id="UP000245207"/>
    </source>
</evidence>
<evidence type="ECO:0000259" key="8">
    <source>
        <dbReference type="Pfam" id="PF02701"/>
    </source>
</evidence>
<dbReference type="STRING" id="35608.A0A2U1QA16"/>
<keyword evidence="1" id="KW-0479">Metal-binding</keyword>
<dbReference type="AlphaFoldDB" id="A0A2U1QA16"/>
<organism evidence="9 10">
    <name type="scientific">Artemisia annua</name>
    <name type="common">Sweet wormwood</name>
    <dbReference type="NCBI Taxonomy" id="35608"/>
    <lineage>
        <taxon>Eukaryota</taxon>
        <taxon>Viridiplantae</taxon>
        <taxon>Streptophyta</taxon>
        <taxon>Embryophyta</taxon>
        <taxon>Tracheophyta</taxon>
        <taxon>Spermatophyta</taxon>
        <taxon>Magnoliopsida</taxon>
        <taxon>eudicotyledons</taxon>
        <taxon>Gunneridae</taxon>
        <taxon>Pentapetalae</taxon>
        <taxon>asterids</taxon>
        <taxon>campanulids</taxon>
        <taxon>Asterales</taxon>
        <taxon>Asteraceae</taxon>
        <taxon>Asteroideae</taxon>
        <taxon>Anthemideae</taxon>
        <taxon>Artemisiinae</taxon>
        <taxon>Artemisia</taxon>
    </lineage>
</organism>
<keyword evidence="10" id="KW-1185">Reference proteome</keyword>
<sequence>MPRHFSKSYRRHWTHGGILRNITVGGGTCKNTKRQKLVNPTTSGYVTNSTPVEYQRLVPPPPVDTARNVMGPFEGNGFMSLMEVVGFEDGVWPFCGS</sequence>
<gene>
    <name evidence="9" type="ORF">CTI12_AA055410</name>
</gene>
<evidence type="ECO:0000256" key="1">
    <source>
        <dbReference type="ARBA" id="ARBA00022723"/>
    </source>
</evidence>
<evidence type="ECO:0000256" key="4">
    <source>
        <dbReference type="ARBA" id="ARBA00023015"/>
    </source>
</evidence>
<feature type="domain" description="Dof-type" evidence="8">
    <location>
        <begin position="2"/>
        <end position="33"/>
    </location>
</feature>
<keyword evidence="5" id="KW-0238">DNA-binding</keyword>
<dbReference type="Pfam" id="PF02701">
    <property type="entry name" value="Zn_ribbon_Dof"/>
    <property type="match status" value="1"/>
</dbReference>
<name>A0A2U1QA16_ARTAN</name>
<evidence type="ECO:0000256" key="5">
    <source>
        <dbReference type="ARBA" id="ARBA00023125"/>
    </source>
</evidence>
<dbReference type="PANTHER" id="PTHR31992">
    <property type="entry name" value="DOF ZINC FINGER PROTEIN DOF1.4-RELATED"/>
    <property type="match status" value="1"/>
</dbReference>
<keyword evidence="3" id="KW-0862">Zinc</keyword>
<dbReference type="InterPro" id="IPR003851">
    <property type="entry name" value="Znf_Dof"/>
</dbReference>
<dbReference type="GO" id="GO:0003677">
    <property type="term" value="F:DNA binding"/>
    <property type="evidence" value="ECO:0007669"/>
    <property type="project" value="UniProtKB-KW"/>
</dbReference>
<evidence type="ECO:0000256" key="7">
    <source>
        <dbReference type="ARBA" id="ARBA00023242"/>
    </source>
</evidence>
<keyword evidence="4" id="KW-0805">Transcription regulation</keyword>
<dbReference type="GO" id="GO:0003700">
    <property type="term" value="F:DNA-binding transcription factor activity"/>
    <property type="evidence" value="ECO:0007669"/>
    <property type="project" value="InterPro"/>
</dbReference>
<dbReference type="PANTHER" id="PTHR31992:SF12">
    <property type="entry name" value="DOF ZINC FINGER PROTEIN DOF3.4"/>
    <property type="match status" value="1"/>
</dbReference>
<dbReference type="GO" id="GO:0008270">
    <property type="term" value="F:zinc ion binding"/>
    <property type="evidence" value="ECO:0007669"/>
    <property type="project" value="UniProtKB-KW"/>
</dbReference>
<evidence type="ECO:0000256" key="6">
    <source>
        <dbReference type="ARBA" id="ARBA00023163"/>
    </source>
</evidence>
<dbReference type="OrthoDB" id="1927254at2759"/>
<keyword evidence="7" id="KW-0539">Nucleus</keyword>